<dbReference type="PRINTS" id="PR02008">
    <property type="entry name" value="RCMTFAMILY"/>
</dbReference>
<feature type="binding site" evidence="7">
    <location>
        <position position="172"/>
    </location>
    <ligand>
        <name>S-adenosyl-L-methionine</name>
        <dbReference type="ChEBI" id="CHEBI:59789"/>
    </ligand>
</feature>
<evidence type="ECO:0000256" key="1">
    <source>
        <dbReference type="ARBA" id="ARBA00007494"/>
    </source>
</evidence>
<comment type="caution">
    <text evidence="9">The sequence shown here is derived from an EMBL/GenBank/DDBJ whole genome shotgun (WGS) entry which is preliminary data.</text>
</comment>
<protein>
    <submittedName>
        <fullName evidence="9">Ribosomal RNA small subunit methyltransferase F</fullName>
        <ecNumber evidence="9">2.1.1.-</ecNumber>
    </submittedName>
</protein>
<dbReference type="InterPro" id="IPR029063">
    <property type="entry name" value="SAM-dependent_MTases_sf"/>
</dbReference>
<proteinExistence type="inferred from homology"/>
<dbReference type="EMBL" id="CAKOEU010000004">
    <property type="protein sequence ID" value="CAH1854760.1"/>
    <property type="molecule type" value="Genomic_DNA"/>
</dbReference>
<dbReference type="CDD" id="cd21147">
    <property type="entry name" value="RsmF_methylt_CTD1"/>
    <property type="match status" value="1"/>
</dbReference>
<dbReference type="InterPro" id="IPR018314">
    <property type="entry name" value="RsmB/NOL1/NOP2-like_CS"/>
</dbReference>
<keyword evidence="10" id="KW-1185">Reference proteome</keyword>
<dbReference type="Gene3D" id="3.40.50.150">
    <property type="entry name" value="Vaccinia Virus protein VP39"/>
    <property type="match status" value="1"/>
</dbReference>
<evidence type="ECO:0000256" key="7">
    <source>
        <dbReference type="PROSITE-ProRule" id="PRU01023"/>
    </source>
</evidence>
<dbReference type="InterPro" id="IPR027391">
    <property type="entry name" value="Nol1_Nop2_Fmu_2"/>
</dbReference>
<evidence type="ECO:0000313" key="10">
    <source>
        <dbReference type="Proteomes" id="UP000838102"/>
    </source>
</evidence>
<dbReference type="Gene3D" id="2.30.130.60">
    <property type="match status" value="1"/>
</dbReference>
<dbReference type="Proteomes" id="UP000838102">
    <property type="component" value="Unassembled WGS sequence"/>
</dbReference>
<dbReference type="PANTHER" id="PTHR22807:SF30">
    <property type="entry name" value="28S RRNA (CYTOSINE(4447)-C(5))-METHYLTRANSFERASE-RELATED"/>
    <property type="match status" value="1"/>
</dbReference>
<evidence type="ECO:0000256" key="5">
    <source>
        <dbReference type="ARBA" id="ARBA00022691"/>
    </source>
</evidence>
<feature type="domain" description="SAM-dependent MTase RsmB/NOP-type" evidence="8">
    <location>
        <begin position="1"/>
        <end position="297"/>
    </location>
</feature>
<dbReference type="PROSITE" id="PS01153">
    <property type="entry name" value="NOL1_NOP2_SUN"/>
    <property type="match status" value="1"/>
</dbReference>
<feature type="active site" description="Nucleophile" evidence="7">
    <location>
        <position position="225"/>
    </location>
</feature>
<dbReference type="PROSITE" id="PS51686">
    <property type="entry name" value="SAM_MT_RSMB_NOP"/>
    <property type="match status" value="1"/>
</dbReference>
<keyword evidence="2" id="KW-0963">Cytoplasm</keyword>
<name>A0ABM9D451_9LACO</name>
<evidence type="ECO:0000256" key="3">
    <source>
        <dbReference type="ARBA" id="ARBA00022603"/>
    </source>
</evidence>
<dbReference type="InterPro" id="IPR031340">
    <property type="entry name" value="RsmF_methylt_CI"/>
</dbReference>
<keyword evidence="4 7" id="KW-0808">Transferase</keyword>
<keyword evidence="5 7" id="KW-0949">S-adenosyl-L-methionine</keyword>
<dbReference type="Gene3D" id="3.30.70.1170">
    <property type="entry name" value="Sun protein, domain 3"/>
    <property type="match status" value="1"/>
</dbReference>
<dbReference type="GO" id="GO:0008168">
    <property type="term" value="F:methyltransferase activity"/>
    <property type="evidence" value="ECO:0007669"/>
    <property type="project" value="UniProtKB-KW"/>
</dbReference>
<dbReference type="PANTHER" id="PTHR22807">
    <property type="entry name" value="NOP2 YEAST -RELATED NOL1/NOP2/FMU SUN DOMAIN-CONTAINING"/>
    <property type="match status" value="1"/>
</dbReference>
<dbReference type="SUPFAM" id="SSF53335">
    <property type="entry name" value="S-adenosyl-L-methionine-dependent methyltransferases"/>
    <property type="match status" value="1"/>
</dbReference>
<reference evidence="9" key="1">
    <citation type="submission" date="2022-03" db="EMBL/GenBank/DDBJ databases">
        <authorList>
            <person name="Hettiarachchi G."/>
        </authorList>
    </citation>
    <scope>NUCLEOTIDE SEQUENCE</scope>
    <source>
        <strain evidence="9">LMG 32447</strain>
    </source>
</reference>
<keyword evidence="6 7" id="KW-0694">RNA-binding</keyword>
<comment type="caution">
    <text evidence="7">Lacks conserved residue(s) required for the propagation of feature annotation.</text>
</comment>
<dbReference type="InterPro" id="IPR031341">
    <property type="entry name" value="Methyltr_RsmF_N"/>
</dbReference>
<feature type="binding site" evidence="7">
    <location>
        <begin position="103"/>
        <end position="109"/>
    </location>
    <ligand>
        <name>S-adenosyl-L-methionine</name>
        <dbReference type="ChEBI" id="CHEBI:59789"/>
    </ligand>
</feature>
<dbReference type="InterPro" id="IPR023267">
    <property type="entry name" value="RCMT"/>
</dbReference>
<dbReference type="Pfam" id="PF13636">
    <property type="entry name" value="Methyltranf_PUA"/>
    <property type="match status" value="1"/>
</dbReference>
<accession>A0ABM9D451</accession>
<evidence type="ECO:0000256" key="6">
    <source>
        <dbReference type="ARBA" id="ARBA00022884"/>
    </source>
</evidence>
<dbReference type="GO" id="GO:0032259">
    <property type="term" value="P:methylation"/>
    <property type="evidence" value="ECO:0007669"/>
    <property type="project" value="UniProtKB-KW"/>
</dbReference>
<dbReference type="CDD" id="cd02440">
    <property type="entry name" value="AdoMet_MTases"/>
    <property type="match status" value="1"/>
</dbReference>
<evidence type="ECO:0000313" key="9">
    <source>
        <dbReference type="EMBL" id="CAH1854760.1"/>
    </source>
</evidence>
<evidence type="ECO:0000259" key="8">
    <source>
        <dbReference type="PROSITE" id="PS51686"/>
    </source>
</evidence>
<dbReference type="Pfam" id="PF17125">
    <property type="entry name" value="Methyltr_RsmF_N"/>
    <property type="match status" value="1"/>
</dbReference>
<dbReference type="InterPro" id="IPR049560">
    <property type="entry name" value="MeTrfase_RsmB-F_NOP2_cat"/>
</dbReference>
<keyword evidence="3 7" id="KW-0489">Methyltransferase</keyword>
<comment type="similarity">
    <text evidence="1 7">Belongs to the class I-like SAM-binding methyltransferase superfamily. RsmB/NOP family.</text>
</comment>
<dbReference type="Pfam" id="PF01189">
    <property type="entry name" value="Methyltr_RsmB-F"/>
    <property type="match status" value="1"/>
</dbReference>
<sequence length="454" mass="50828">MPLPEAFIQKYENLLGADAPAFFASFNQPVQKGYRLNPLKDLTSFLSQSSDPKLPYGQWGYYGRVDGHSIAHVTGVQYSQEPSAQFVGEVLEPKPGERVLDLAAAPGGKTTHLAAFMKGQGLLWANEIFMNRAKILSENVERLGLQNVVVSSQTPAELAQKLSGYFDKILLDAPCSGEGMFRKDPDAIQYWHENYPLECSLRQKEILASAVQMLRPGGTLVYSTCTFAPEEDEQMIAWLVATYPEFRIDPIIKPANSHISDGQVAWGDNLEQLQGTARLWPNLVQGEGHFVARLVKTDDDRKVSVPKVLKPAKLSTEEQSLLTDFCRQSLMNFDLDFGRLVRFGERVFLVPVDCPDLKSFKILRPGLALGSFKKRRFEPDHALALALSAQQVQQSYELDEAEWPQYVHGDVLTSRTNFAKGWVLILVQGNGLGWAKYVNGQLKNFYPKGLRFNV</sequence>
<dbReference type="RefSeq" id="WP_248706328.1">
    <property type="nucleotide sequence ID" value="NZ_CAKOET010000004.1"/>
</dbReference>
<dbReference type="Pfam" id="PF17126">
    <property type="entry name" value="RsmF_methylt_CI"/>
    <property type="match status" value="1"/>
</dbReference>
<evidence type="ECO:0000256" key="2">
    <source>
        <dbReference type="ARBA" id="ARBA00022490"/>
    </source>
</evidence>
<organism evidence="9 10">
    <name type="scientific">Convivina praedatoris</name>
    <dbReference type="NCBI Taxonomy" id="2880963"/>
    <lineage>
        <taxon>Bacteria</taxon>
        <taxon>Bacillati</taxon>
        <taxon>Bacillota</taxon>
        <taxon>Bacilli</taxon>
        <taxon>Lactobacillales</taxon>
        <taxon>Lactobacillaceae</taxon>
        <taxon>Convivina</taxon>
    </lineage>
</organism>
<feature type="binding site" evidence="7">
    <location>
        <position position="127"/>
    </location>
    <ligand>
        <name>S-adenosyl-L-methionine</name>
        <dbReference type="ChEBI" id="CHEBI:59789"/>
    </ligand>
</feature>
<evidence type="ECO:0000256" key="4">
    <source>
        <dbReference type="ARBA" id="ARBA00022679"/>
    </source>
</evidence>
<dbReference type="InterPro" id="IPR001678">
    <property type="entry name" value="MeTrfase_RsmB-F_NOP2_dom"/>
</dbReference>
<gene>
    <name evidence="9" type="primary">rsmF</name>
    <name evidence="9" type="ORF">LMG032447_00936</name>
</gene>
<dbReference type="EC" id="2.1.1.-" evidence="9"/>